<accession>A0ABV3X4G0</accession>
<keyword evidence="3" id="KW-1185">Reference proteome</keyword>
<evidence type="ECO:0000313" key="3">
    <source>
        <dbReference type="Proteomes" id="UP001559623"/>
    </source>
</evidence>
<feature type="signal peptide" evidence="1">
    <location>
        <begin position="1"/>
        <end position="25"/>
    </location>
</feature>
<protein>
    <submittedName>
        <fullName evidence="2">Uncharacterized protein</fullName>
    </submittedName>
</protein>
<organism evidence="2 3">
    <name type="scientific">Selenomonas sputigena</name>
    <dbReference type="NCBI Taxonomy" id="69823"/>
    <lineage>
        <taxon>Bacteria</taxon>
        <taxon>Bacillati</taxon>
        <taxon>Bacillota</taxon>
        <taxon>Negativicutes</taxon>
        <taxon>Selenomonadales</taxon>
        <taxon>Selenomonadaceae</taxon>
        <taxon>Selenomonas</taxon>
    </lineage>
</organism>
<evidence type="ECO:0000313" key="2">
    <source>
        <dbReference type="EMBL" id="MEX5285080.1"/>
    </source>
</evidence>
<dbReference type="EMBL" id="JARVLH010000003">
    <property type="protein sequence ID" value="MEX5285080.1"/>
    <property type="molecule type" value="Genomic_DNA"/>
</dbReference>
<gene>
    <name evidence="2" type="ORF">QCO44_05415</name>
</gene>
<dbReference type="RefSeq" id="WP_368846808.1">
    <property type="nucleotide sequence ID" value="NZ_CP194411.1"/>
</dbReference>
<evidence type="ECO:0000256" key="1">
    <source>
        <dbReference type="SAM" id="SignalP"/>
    </source>
</evidence>
<dbReference type="Proteomes" id="UP001559623">
    <property type="component" value="Unassembled WGS sequence"/>
</dbReference>
<reference evidence="2 3" key="1">
    <citation type="submission" date="2023-04" db="EMBL/GenBank/DDBJ databases">
        <title>Genome Sequence of Selenomonas sputigena ATCC 33150.</title>
        <authorList>
            <person name="Miller D.P."/>
            <person name="Anvari S."/>
            <person name="Polson S.W."/>
            <person name="Macdonald M."/>
            <person name="Mcdowell J.V."/>
        </authorList>
    </citation>
    <scope>NUCLEOTIDE SEQUENCE [LARGE SCALE GENOMIC DNA]</scope>
    <source>
        <strain evidence="2 3">ATCC 33150</strain>
    </source>
</reference>
<name>A0ABV3X4G0_9FIRM</name>
<sequence>MKILRRISVIFAFCSIIASAVCANAQIVQVCDMGAGALVEKSNLVFSKVNNPIRLTDFTHLGKVSEDAPYDIYIATAGAPKDGAAISFFCNNTGFVSKILIMANGKNLAAIRNAGFALAALLISMGLSGSEMNVLMEERASNKPYADVWVAKINRRVILEYKLHQGKNDTKVMAMRLIAVDQ</sequence>
<comment type="caution">
    <text evidence="2">The sequence shown here is derived from an EMBL/GenBank/DDBJ whole genome shotgun (WGS) entry which is preliminary data.</text>
</comment>
<proteinExistence type="predicted"/>
<keyword evidence="1" id="KW-0732">Signal</keyword>
<feature type="chain" id="PRO_5045493866" evidence="1">
    <location>
        <begin position="26"/>
        <end position="182"/>
    </location>
</feature>